<reference evidence="1 2" key="1">
    <citation type="submission" date="2018-11" db="EMBL/GenBank/DDBJ databases">
        <authorList>
            <consortium name="Pathogen Informatics"/>
        </authorList>
    </citation>
    <scope>NUCLEOTIDE SEQUENCE [LARGE SCALE GENOMIC DNA]</scope>
</reference>
<accession>A0A3P7JT67</accession>
<evidence type="ECO:0000313" key="2">
    <source>
        <dbReference type="Proteomes" id="UP000270094"/>
    </source>
</evidence>
<proteinExistence type="predicted"/>
<dbReference type="Proteomes" id="UP000270094">
    <property type="component" value="Unassembled WGS sequence"/>
</dbReference>
<dbReference type="OrthoDB" id="6139674at2759"/>
<dbReference type="AlphaFoldDB" id="A0A3P7JT67"/>
<organism evidence="1 2">
    <name type="scientific">Strongylus vulgaris</name>
    <name type="common">Blood worm</name>
    <dbReference type="NCBI Taxonomy" id="40348"/>
    <lineage>
        <taxon>Eukaryota</taxon>
        <taxon>Metazoa</taxon>
        <taxon>Ecdysozoa</taxon>
        <taxon>Nematoda</taxon>
        <taxon>Chromadorea</taxon>
        <taxon>Rhabditida</taxon>
        <taxon>Rhabditina</taxon>
        <taxon>Rhabditomorpha</taxon>
        <taxon>Strongyloidea</taxon>
        <taxon>Strongylidae</taxon>
        <taxon>Strongylus</taxon>
    </lineage>
</organism>
<gene>
    <name evidence="1" type="ORF">SVUK_LOCUS19221</name>
</gene>
<keyword evidence="2" id="KW-1185">Reference proteome</keyword>
<sequence>MEEPTDLNNTVSPPVCGYNIASADGKPIQNVRVGDRVKHEWS</sequence>
<protein>
    <submittedName>
        <fullName evidence="1">Uncharacterized protein</fullName>
    </submittedName>
</protein>
<name>A0A3P7JT67_STRVU</name>
<evidence type="ECO:0000313" key="1">
    <source>
        <dbReference type="EMBL" id="VDM84223.1"/>
    </source>
</evidence>
<dbReference type="EMBL" id="UYYB01128525">
    <property type="protein sequence ID" value="VDM84223.1"/>
    <property type="molecule type" value="Genomic_DNA"/>
</dbReference>